<evidence type="ECO:0000313" key="2">
    <source>
        <dbReference type="EMBL" id="CAI3972341.1"/>
    </source>
</evidence>
<name>A0A9P1BIU2_9DINO</name>
<dbReference type="EMBL" id="CAMXCT030000003">
    <property type="protein sequence ID" value="CAL4759653.1"/>
    <property type="molecule type" value="Genomic_DNA"/>
</dbReference>
<dbReference type="EMBL" id="CAMXCT020000003">
    <property type="protein sequence ID" value="CAL1125716.1"/>
    <property type="molecule type" value="Genomic_DNA"/>
</dbReference>
<feature type="compositionally biased region" description="Polar residues" evidence="1">
    <location>
        <begin position="1078"/>
        <end position="1094"/>
    </location>
</feature>
<sequence length="1094" mass="121430">MVEGVLCSSASRSAVVASGRPCGVLQGDPQVAPLLSVRLQDLLPKGQRQRRKYLLESEEESEETREQFAKAVAFWTSSRLTKQNQVAASALESEPPEYFISHVWQPPDQVNLLKHWAIRCKALMPDGDGRALKTPWFLLENDEEQQMAMTDPMNSWRTMRCWVDKACAHRGFGLAGAPPQEALRATKVALCNCDELVALISHPGYFHRLWCCIEWAFFLSRAAPKYRSLEILMPDALHQPGAWAELVHTAASFRVEDLRCTGDAFEHELRRELELLAVDLEGFEGFMRATSLALLTLHALLQQGEGCACFGSAAFVEAAVEACEACGLRGLGKVLATAQPMLWWRSAYRQVRRQYDERHHSGATEIGEIPGAGGNEGTLSDDPLEMLVRYVNKKWFREETTEVEPVDVATARLAPEEGEEEELLEDDAVVEPSEDRPADAATASMPLTLTSSLPLTLASLSETAELLLKQGITELPEAEAQEEEEAAAQCSPREAASYALRACEASKEKTLRAQKLEEGFMEDMAGVVQVPFGNTSPLVMDNAAKATFTVNFKRKVKVDTHIGVEDADADVADVADVAKTSSANAGVAETGLQQQVMHMDLVMWFSSDVKVQKKDGSVLANSSGSENFRNFGDEKQRFLSLRTIGPRDELRGEVVDCLEEDLAAWRRSFRGFAVAKTARSGAGLPDGYFDFWDAAGELSVQGEKLAPEAKVKARLFFQSPFGCASWDPTSWEIARGDHGSAVTAVARWAIYERRVCKWQLGLQFWFDAYVVPFLEVSRIRQELLPPKETIAKPAAQVWRQRGIRTKGVIEEAFAESFLRAGELGLQGAEFSKHIIVLVGGSIHDDLSQQLSQKESSGGETTDPFNLGSASCSNGEYRHAESWENPCLERLLAIPRKEVTFVEGAGQAGVAGFFGERLTQQKGYERLDPRNMDPTPDRSMLPCIVSSSLPLQLGQTVAVACPALRDDDETKPMRFRGAKQEFYEQTMRIFSKNDMNNRHPGYAPDCSQLADVQVDHQLRKKIELSDRNFYRDPSRVQLQQEASYENRKVRMASLSPESSPKNRSRRGSRTSFGSDLRRNSSTGHIIVTQPVQDIS</sequence>
<keyword evidence="4" id="KW-1185">Reference proteome</keyword>
<gene>
    <name evidence="2" type="ORF">C1SCF055_LOCUS930</name>
</gene>
<organism evidence="2">
    <name type="scientific">Cladocopium goreaui</name>
    <dbReference type="NCBI Taxonomy" id="2562237"/>
    <lineage>
        <taxon>Eukaryota</taxon>
        <taxon>Sar</taxon>
        <taxon>Alveolata</taxon>
        <taxon>Dinophyceae</taxon>
        <taxon>Suessiales</taxon>
        <taxon>Symbiodiniaceae</taxon>
        <taxon>Cladocopium</taxon>
    </lineage>
</organism>
<feature type="region of interest" description="Disordered" evidence="1">
    <location>
        <begin position="413"/>
        <end position="445"/>
    </location>
</feature>
<feature type="region of interest" description="Disordered" evidence="1">
    <location>
        <begin position="1036"/>
        <end position="1094"/>
    </location>
</feature>
<evidence type="ECO:0000313" key="4">
    <source>
        <dbReference type="Proteomes" id="UP001152797"/>
    </source>
</evidence>
<reference evidence="3 4" key="2">
    <citation type="submission" date="2024-05" db="EMBL/GenBank/DDBJ databases">
        <authorList>
            <person name="Chen Y."/>
            <person name="Shah S."/>
            <person name="Dougan E. K."/>
            <person name="Thang M."/>
            <person name="Chan C."/>
        </authorList>
    </citation>
    <scope>NUCLEOTIDE SEQUENCE [LARGE SCALE GENOMIC DNA]</scope>
</reference>
<protein>
    <submittedName>
        <fullName evidence="2">Uncharacterized protein</fullName>
    </submittedName>
</protein>
<comment type="caution">
    <text evidence="2">The sequence shown here is derived from an EMBL/GenBank/DDBJ whole genome shotgun (WGS) entry which is preliminary data.</text>
</comment>
<dbReference type="EMBL" id="CAMXCT010000003">
    <property type="protein sequence ID" value="CAI3972341.1"/>
    <property type="molecule type" value="Genomic_DNA"/>
</dbReference>
<dbReference type="Proteomes" id="UP001152797">
    <property type="component" value="Unassembled WGS sequence"/>
</dbReference>
<evidence type="ECO:0000313" key="3">
    <source>
        <dbReference type="EMBL" id="CAL4759653.1"/>
    </source>
</evidence>
<evidence type="ECO:0000256" key="1">
    <source>
        <dbReference type="SAM" id="MobiDB-lite"/>
    </source>
</evidence>
<feature type="compositionally biased region" description="Acidic residues" evidence="1">
    <location>
        <begin position="416"/>
        <end position="429"/>
    </location>
</feature>
<reference evidence="2" key="1">
    <citation type="submission" date="2022-10" db="EMBL/GenBank/DDBJ databases">
        <authorList>
            <person name="Chen Y."/>
            <person name="Dougan E. K."/>
            <person name="Chan C."/>
            <person name="Rhodes N."/>
            <person name="Thang M."/>
        </authorList>
    </citation>
    <scope>NUCLEOTIDE SEQUENCE</scope>
</reference>
<dbReference type="AlphaFoldDB" id="A0A9P1BIU2"/>
<accession>A0A9P1BIU2</accession>
<proteinExistence type="predicted"/>